<proteinExistence type="predicted"/>
<evidence type="ECO:0000313" key="5">
    <source>
        <dbReference type="EMBL" id="AUM14666.1"/>
    </source>
</evidence>
<dbReference type="Proteomes" id="UP000235116">
    <property type="component" value="Chromosome"/>
</dbReference>
<feature type="domain" description="HIT" evidence="4">
    <location>
        <begin position="5"/>
        <end position="113"/>
    </location>
</feature>
<dbReference type="PANTHER" id="PTHR46648">
    <property type="entry name" value="HIT FAMILY PROTEIN 1"/>
    <property type="match status" value="1"/>
</dbReference>
<organism evidence="5 6">
    <name type="scientific">Ketobacter alkanivorans</name>
    <dbReference type="NCBI Taxonomy" id="1917421"/>
    <lineage>
        <taxon>Bacteria</taxon>
        <taxon>Pseudomonadati</taxon>
        <taxon>Pseudomonadota</taxon>
        <taxon>Gammaproteobacteria</taxon>
        <taxon>Pseudomonadales</taxon>
        <taxon>Ketobacteraceae</taxon>
        <taxon>Ketobacter</taxon>
    </lineage>
</organism>
<dbReference type="OrthoDB" id="9784774at2"/>
<dbReference type="PANTHER" id="PTHR46648:SF1">
    <property type="entry name" value="ADENOSINE 5'-MONOPHOSPHORAMIDASE HNT1"/>
    <property type="match status" value="1"/>
</dbReference>
<dbReference type="PROSITE" id="PS51084">
    <property type="entry name" value="HIT_2"/>
    <property type="match status" value="1"/>
</dbReference>
<dbReference type="InterPro" id="IPR036265">
    <property type="entry name" value="HIT-like_sf"/>
</dbReference>
<dbReference type="InterPro" id="IPR019808">
    <property type="entry name" value="Histidine_triad_CS"/>
</dbReference>
<dbReference type="EMBL" id="CP022684">
    <property type="protein sequence ID" value="AUM14666.1"/>
    <property type="molecule type" value="Genomic_DNA"/>
</dbReference>
<keyword evidence="6" id="KW-1185">Reference proteome</keyword>
<dbReference type="GO" id="GO:0009117">
    <property type="term" value="P:nucleotide metabolic process"/>
    <property type="evidence" value="ECO:0007669"/>
    <property type="project" value="TreeGrafter"/>
</dbReference>
<evidence type="ECO:0000256" key="2">
    <source>
        <dbReference type="PIRSR" id="PIRSR601310-3"/>
    </source>
</evidence>
<evidence type="ECO:0000259" key="4">
    <source>
        <dbReference type="PROSITE" id="PS51084"/>
    </source>
</evidence>
<reference evidence="6" key="1">
    <citation type="submission" date="2017-08" db="EMBL/GenBank/DDBJ databases">
        <title>Direct submision.</title>
        <authorList>
            <person name="Kim S.-J."/>
            <person name="Rhee S.-K."/>
        </authorList>
    </citation>
    <scope>NUCLEOTIDE SEQUENCE [LARGE SCALE GENOMIC DNA]</scope>
    <source>
        <strain evidence="6">GI5</strain>
    </source>
</reference>
<dbReference type="Pfam" id="PF01230">
    <property type="entry name" value="HIT"/>
    <property type="match status" value="1"/>
</dbReference>
<name>A0A2K9LQQ3_9GAMM</name>
<dbReference type="RefSeq" id="WP_101896039.1">
    <property type="nucleotide sequence ID" value="NZ_CP022684.1"/>
</dbReference>
<dbReference type="PROSITE" id="PS00892">
    <property type="entry name" value="HIT_1"/>
    <property type="match status" value="1"/>
</dbReference>
<protein>
    <submittedName>
        <fullName evidence="5">HIT family protein</fullName>
    </submittedName>
</protein>
<evidence type="ECO:0000256" key="3">
    <source>
        <dbReference type="PROSITE-ProRule" id="PRU00464"/>
    </source>
</evidence>
<dbReference type="AlphaFoldDB" id="A0A2K9LQQ3"/>
<gene>
    <name evidence="5" type="ORF">Kalk_20515</name>
</gene>
<feature type="short sequence motif" description="Histidine triad motif" evidence="2 3">
    <location>
        <begin position="98"/>
        <end position="102"/>
    </location>
</feature>
<dbReference type="PRINTS" id="PR00332">
    <property type="entry name" value="HISTRIAD"/>
</dbReference>
<dbReference type="GO" id="GO:0003824">
    <property type="term" value="F:catalytic activity"/>
    <property type="evidence" value="ECO:0007669"/>
    <property type="project" value="InterPro"/>
</dbReference>
<dbReference type="SUPFAM" id="SSF54197">
    <property type="entry name" value="HIT-like"/>
    <property type="match status" value="1"/>
</dbReference>
<sequence length="152" mass="17238">MSECIFCSILKGEAPGSIVYEDEDCVAFMDLFPMRPGHVLVIPRQHAVHLEELEPALRAHLLEVCHWVIKAQKASGLPCDGNNVFLNDGPAANQHVPHVHFHVLPRQQGDLHKAILSFATRYMNYFGQSAHRQRLDSLADRISRQMPQRVRP</sequence>
<dbReference type="KEGG" id="kak:Kalk_20515"/>
<evidence type="ECO:0000256" key="1">
    <source>
        <dbReference type="PIRSR" id="PIRSR601310-1"/>
    </source>
</evidence>
<dbReference type="Gene3D" id="3.30.428.10">
    <property type="entry name" value="HIT-like"/>
    <property type="match status" value="1"/>
</dbReference>
<feature type="active site" description="Tele-AMP-histidine intermediate" evidence="1">
    <location>
        <position position="100"/>
    </location>
</feature>
<dbReference type="InterPro" id="IPR011146">
    <property type="entry name" value="HIT-like"/>
</dbReference>
<dbReference type="InterPro" id="IPR001310">
    <property type="entry name" value="Histidine_triad_HIT"/>
</dbReference>
<accession>A0A2K9LQQ3</accession>
<evidence type="ECO:0000313" key="6">
    <source>
        <dbReference type="Proteomes" id="UP000235116"/>
    </source>
</evidence>